<dbReference type="Gene3D" id="3.30.830.10">
    <property type="entry name" value="Metalloenzyme, LuxS/M16 peptidase-like"/>
    <property type="match status" value="2"/>
</dbReference>
<evidence type="ECO:0000313" key="5">
    <source>
        <dbReference type="Proteomes" id="UP000249794"/>
    </source>
</evidence>
<dbReference type="GO" id="GO:0004222">
    <property type="term" value="F:metalloendopeptidase activity"/>
    <property type="evidence" value="ECO:0007669"/>
    <property type="project" value="InterPro"/>
</dbReference>
<evidence type="ECO:0000313" key="4">
    <source>
        <dbReference type="EMBL" id="PZO51942.1"/>
    </source>
</evidence>
<feature type="non-terminal residue" evidence="4">
    <location>
        <position position="337"/>
    </location>
</feature>
<organism evidence="4 5">
    <name type="scientific">Phormidesmis priestleyi</name>
    <dbReference type="NCBI Taxonomy" id="268141"/>
    <lineage>
        <taxon>Bacteria</taxon>
        <taxon>Bacillati</taxon>
        <taxon>Cyanobacteriota</taxon>
        <taxon>Cyanophyceae</taxon>
        <taxon>Leptolyngbyales</taxon>
        <taxon>Leptolyngbyaceae</taxon>
        <taxon>Phormidesmis</taxon>
    </lineage>
</organism>
<dbReference type="Pfam" id="PF05193">
    <property type="entry name" value="Peptidase_M16_C"/>
    <property type="match status" value="1"/>
</dbReference>
<comment type="similarity">
    <text evidence="1">Belongs to the peptidase M16 family.</text>
</comment>
<sequence length="337" mass="37721">MATPTLSSEAKADSAVIAQSVTQSVAPTIAPTVRRLANGLTIIAEQMPIEAVNLSLWLNIGSSVESDAINGMAHFLEHMIFKGTPQIDCGEFERLIEERGAVTNAATSQDYTHYYITTAPADFETLAPLQIELVMNPSLQGDHFDKERPVILEEIRRAQDSPRRRTFYRSMEMSFETLPYRRPVLGPASVVEELTAEQMRAFHHTWYQPQNMTAVAVGNLPVETLIRVVEESFEQALNRSDRQYANPDLVSQVPTTQPEQPFTGIHRSDYIDEALQQARLVMGWRVPGMCDLAQTYPLDVVASILSRGRTARLIDDLLERRQLVNSISASNMTFGNQ</sequence>
<reference evidence="4 5" key="2">
    <citation type="submission" date="2018-06" db="EMBL/GenBank/DDBJ databases">
        <title>Metagenomic assembly of (sub)arctic Cyanobacteria and their associated microbiome from non-axenic cultures.</title>
        <authorList>
            <person name="Baurain D."/>
        </authorList>
    </citation>
    <scope>NUCLEOTIDE SEQUENCE [LARGE SCALE GENOMIC DNA]</scope>
    <source>
        <strain evidence="4">ULC027bin1</strain>
    </source>
</reference>
<dbReference type="PANTHER" id="PTHR11851:SF49">
    <property type="entry name" value="MITOCHONDRIAL-PROCESSING PEPTIDASE SUBUNIT ALPHA"/>
    <property type="match status" value="1"/>
</dbReference>
<dbReference type="InterPro" id="IPR011765">
    <property type="entry name" value="Pept_M16_N"/>
</dbReference>
<dbReference type="SUPFAM" id="SSF63411">
    <property type="entry name" value="LuxS/MPP-like metallohydrolase"/>
    <property type="match status" value="2"/>
</dbReference>
<dbReference type="GO" id="GO:0006508">
    <property type="term" value="P:proteolysis"/>
    <property type="evidence" value="ECO:0007669"/>
    <property type="project" value="InterPro"/>
</dbReference>
<dbReference type="InterPro" id="IPR011249">
    <property type="entry name" value="Metalloenz_LuxS/M16"/>
</dbReference>
<dbReference type="PROSITE" id="PS00143">
    <property type="entry name" value="INSULINASE"/>
    <property type="match status" value="1"/>
</dbReference>
<evidence type="ECO:0000259" key="2">
    <source>
        <dbReference type="Pfam" id="PF00675"/>
    </source>
</evidence>
<dbReference type="AlphaFoldDB" id="A0A2W4X5V9"/>
<comment type="caution">
    <text evidence="4">The sequence shown here is derived from an EMBL/GenBank/DDBJ whole genome shotgun (WGS) entry which is preliminary data.</text>
</comment>
<protein>
    <submittedName>
        <fullName evidence="4">Peptidase M16</fullName>
    </submittedName>
</protein>
<accession>A0A2W4X5V9</accession>
<dbReference type="InterPro" id="IPR001431">
    <property type="entry name" value="Pept_M16_Zn_BS"/>
</dbReference>
<evidence type="ECO:0000256" key="1">
    <source>
        <dbReference type="ARBA" id="ARBA00007261"/>
    </source>
</evidence>
<dbReference type="Pfam" id="PF00675">
    <property type="entry name" value="Peptidase_M16"/>
    <property type="match status" value="1"/>
</dbReference>
<reference evidence="5" key="1">
    <citation type="submission" date="2018-04" db="EMBL/GenBank/DDBJ databases">
        <authorList>
            <person name="Cornet L."/>
        </authorList>
    </citation>
    <scope>NUCLEOTIDE SEQUENCE [LARGE SCALE GENOMIC DNA]</scope>
</reference>
<dbReference type="EMBL" id="QBMP01000158">
    <property type="protein sequence ID" value="PZO51942.1"/>
    <property type="molecule type" value="Genomic_DNA"/>
</dbReference>
<proteinExistence type="inferred from homology"/>
<feature type="domain" description="Peptidase M16 N-terminal" evidence="2">
    <location>
        <begin position="44"/>
        <end position="187"/>
    </location>
</feature>
<dbReference type="GO" id="GO:0046872">
    <property type="term" value="F:metal ion binding"/>
    <property type="evidence" value="ECO:0007669"/>
    <property type="project" value="InterPro"/>
</dbReference>
<gene>
    <name evidence="4" type="ORF">DCF15_14340</name>
</gene>
<dbReference type="InterPro" id="IPR050361">
    <property type="entry name" value="MPP/UQCRC_Complex"/>
</dbReference>
<feature type="domain" description="Peptidase M16 C-terminal" evidence="3">
    <location>
        <begin position="194"/>
        <end position="335"/>
    </location>
</feature>
<evidence type="ECO:0000259" key="3">
    <source>
        <dbReference type="Pfam" id="PF05193"/>
    </source>
</evidence>
<dbReference type="InterPro" id="IPR007863">
    <property type="entry name" value="Peptidase_M16_C"/>
</dbReference>
<name>A0A2W4X5V9_9CYAN</name>
<dbReference type="PANTHER" id="PTHR11851">
    <property type="entry name" value="METALLOPROTEASE"/>
    <property type="match status" value="1"/>
</dbReference>
<dbReference type="Proteomes" id="UP000249794">
    <property type="component" value="Unassembled WGS sequence"/>
</dbReference>